<dbReference type="OrthoDB" id="7991996at2"/>
<feature type="domain" description="PAC" evidence="5">
    <location>
        <begin position="87"/>
        <end position="141"/>
    </location>
</feature>
<dbReference type="InterPro" id="IPR035965">
    <property type="entry name" value="PAS-like_dom_sf"/>
</dbReference>
<name>A0A1R4HK11_9GAMM</name>
<keyword evidence="7" id="KW-1185">Reference proteome</keyword>
<dbReference type="CDD" id="cd00130">
    <property type="entry name" value="PAS"/>
    <property type="match status" value="1"/>
</dbReference>
<dbReference type="SMART" id="SM00091">
    <property type="entry name" value="PAS"/>
    <property type="match status" value="1"/>
</dbReference>
<dbReference type="NCBIfam" id="TIGR00229">
    <property type="entry name" value="sensory_box"/>
    <property type="match status" value="1"/>
</dbReference>
<dbReference type="PROSITE" id="PS50112">
    <property type="entry name" value="PAS"/>
    <property type="match status" value="1"/>
</dbReference>
<dbReference type="PROSITE" id="PS50113">
    <property type="entry name" value="PAC"/>
    <property type="match status" value="1"/>
</dbReference>
<sequence>MNFVVEKDNNGLIPQILSSILDECVNGVTLADPDLEGTPIVYANKAFETLTGYSQEEIVGYNCRFLQGEDREQEARFQIAEAIKTHKPIEVTLRNYRKNGELFFNRLKITPLLSRKGQVIYYLGVQYDVTFQVNANKEIKDLNRLLSDTLAPDNDIF</sequence>
<dbReference type="InterPro" id="IPR000014">
    <property type="entry name" value="PAS"/>
</dbReference>
<protein>
    <submittedName>
        <fullName evidence="6">PAS sensor protein</fullName>
    </submittedName>
</protein>
<dbReference type="AlphaFoldDB" id="A0A1R4HK11"/>
<reference evidence="7" key="1">
    <citation type="submission" date="2017-02" db="EMBL/GenBank/DDBJ databases">
        <authorList>
            <person name="Daims H."/>
        </authorList>
    </citation>
    <scope>NUCLEOTIDE SEQUENCE [LARGE SCALE GENOMIC DNA]</scope>
</reference>
<evidence type="ECO:0000259" key="4">
    <source>
        <dbReference type="PROSITE" id="PS50112"/>
    </source>
</evidence>
<evidence type="ECO:0000256" key="3">
    <source>
        <dbReference type="ARBA" id="ARBA00022991"/>
    </source>
</evidence>
<evidence type="ECO:0000313" key="6">
    <source>
        <dbReference type="EMBL" id="SJM96556.1"/>
    </source>
</evidence>
<evidence type="ECO:0000256" key="1">
    <source>
        <dbReference type="ARBA" id="ARBA00022630"/>
    </source>
</evidence>
<evidence type="ECO:0000259" key="5">
    <source>
        <dbReference type="PROSITE" id="PS50113"/>
    </source>
</evidence>
<feature type="domain" description="PAS" evidence="4">
    <location>
        <begin position="34"/>
        <end position="86"/>
    </location>
</feature>
<keyword evidence="2" id="KW-0288">FMN</keyword>
<dbReference type="Pfam" id="PF13426">
    <property type="entry name" value="PAS_9"/>
    <property type="match status" value="1"/>
</dbReference>
<keyword evidence="3" id="KW-0157">Chromophore</keyword>
<evidence type="ECO:0000256" key="2">
    <source>
        <dbReference type="ARBA" id="ARBA00022643"/>
    </source>
</evidence>
<dbReference type="Gene3D" id="3.30.450.20">
    <property type="entry name" value="PAS domain"/>
    <property type="match status" value="1"/>
</dbReference>
<dbReference type="InterPro" id="IPR000700">
    <property type="entry name" value="PAS-assoc_C"/>
</dbReference>
<evidence type="ECO:0000313" key="7">
    <source>
        <dbReference type="Proteomes" id="UP000195667"/>
    </source>
</evidence>
<keyword evidence="1" id="KW-0285">Flavoprotein</keyword>
<dbReference type="EMBL" id="FUKI01000174">
    <property type="protein sequence ID" value="SJM96556.1"/>
    <property type="molecule type" value="Genomic_DNA"/>
</dbReference>
<accession>A0A1R4HK11</accession>
<dbReference type="SMART" id="SM00086">
    <property type="entry name" value="PAC"/>
    <property type="match status" value="1"/>
</dbReference>
<dbReference type="PANTHER" id="PTHR47429">
    <property type="entry name" value="PROTEIN TWIN LOV 1"/>
    <property type="match status" value="1"/>
</dbReference>
<dbReference type="Proteomes" id="UP000195667">
    <property type="component" value="Unassembled WGS sequence"/>
</dbReference>
<dbReference type="SUPFAM" id="SSF55785">
    <property type="entry name" value="PYP-like sensor domain (PAS domain)"/>
    <property type="match status" value="1"/>
</dbReference>
<organism evidence="6 7">
    <name type="scientific">Crenothrix polyspora</name>
    <dbReference type="NCBI Taxonomy" id="360316"/>
    <lineage>
        <taxon>Bacteria</taxon>
        <taxon>Pseudomonadati</taxon>
        <taxon>Pseudomonadota</taxon>
        <taxon>Gammaproteobacteria</taxon>
        <taxon>Methylococcales</taxon>
        <taxon>Crenotrichaceae</taxon>
        <taxon>Crenothrix</taxon>
    </lineage>
</organism>
<proteinExistence type="predicted"/>
<gene>
    <name evidence="6" type="ORF">CRENPOLYSF1_930003</name>
</gene>
<dbReference type="InterPro" id="IPR001610">
    <property type="entry name" value="PAC"/>
</dbReference>
<dbReference type="RefSeq" id="WP_087145369.1">
    <property type="nucleotide sequence ID" value="NZ_FUKI01000174.1"/>
</dbReference>
<dbReference type="PANTHER" id="PTHR47429:SF2">
    <property type="entry name" value="PROTEIN TWIN LOV 1"/>
    <property type="match status" value="1"/>
</dbReference>